<proteinExistence type="predicted"/>
<evidence type="ECO:0000259" key="2">
    <source>
        <dbReference type="Pfam" id="PF13511"/>
    </source>
</evidence>
<feature type="region of interest" description="Disordered" evidence="1">
    <location>
        <begin position="106"/>
        <end position="148"/>
    </location>
</feature>
<accession>A0AA51RVE4</accession>
<name>A0AA51RVE4_9GAMM</name>
<reference evidence="3 4" key="1">
    <citation type="submission" date="2023-08" db="EMBL/GenBank/DDBJ databases">
        <title>Pleionea litopenaei sp. nov., isolated from stomach of juvenile Litopenaeus vannamei.</title>
        <authorList>
            <person name="Rho A.M."/>
            <person name="Hwang C.Y."/>
        </authorList>
    </citation>
    <scope>NUCLEOTIDE SEQUENCE [LARGE SCALE GENOMIC DNA]</scope>
    <source>
        <strain evidence="3 4">HL-JVS1</strain>
    </source>
</reference>
<feature type="domain" description="DUF4124" evidence="2">
    <location>
        <begin position="15"/>
        <end position="54"/>
    </location>
</feature>
<evidence type="ECO:0000256" key="1">
    <source>
        <dbReference type="SAM" id="MobiDB-lite"/>
    </source>
</evidence>
<organism evidence="3 4">
    <name type="scientific">Pleionea litopenaei</name>
    <dbReference type="NCBI Taxonomy" id="3070815"/>
    <lineage>
        <taxon>Bacteria</taxon>
        <taxon>Pseudomonadati</taxon>
        <taxon>Pseudomonadota</taxon>
        <taxon>Gammaproteobacteria</taxon>
        <taxon>Oceanospirillales</taxon>
        <taxon>Pleioneaceae</taxon>
        <taxon>Pleionea</taxon>
    </lineage>
</organism>
<protein>
    <submittedName>
        <fullName evidence="3">DUF4124 domain-containing protein</fullName>
    </submittedName>
</protein>
<dbReference type="RefSeq" id="WP_309203582.1">
    <property type="nucleotide sequence ID" value="NZ_CP133548.1"/>
</dbReference>
<dbReference type="InterPro" id="IPR025392">
    <property type="entry name" value="DUF4124"/>
</dbReference>
<feature type="compositionally biased region" description="Basic and acidic residues" evidence="1">
    <location>
        <begin position="109"/>
        <end position="148"/>
    </location>
</feature>
<gene>
    <name evidence="3" type="ORF">Q9312_05495</name>
</gene>
<dbReference type="KEGG" id="plei:Q9312_05495"/>
<dbReference type="Pfam" id="PF13511">
    <property type="entry name" value="DUF4124"/>
    <property type="match status" value="1"/>
</dbReference>
<evidence type="ECO:0000313" key="3">
    <source>
        <dbReference type="EMBL" id="WMS88368.1"/>
    </source>
</evidence>
<dbReference type="EMBL" id="CP133548">
    <property type="protein sequence ID" value="WMS88368.1"/>
    <property type="molecule type" value="Genomic_DNA"/>
</dbReference>
<keyword evidence="4" id="KW-1185">Reference proteome</keyword>
<evidence type="ECO:0000313" key="4">
    <source>
        <dbReference type="Proteomes" id="UP001239782"/>
    </source>
</evidence>
<sequence length="148" mass="16828">MIKTWLLTSIAVFGLSVFAASGVLYKWKDADGNIKYGDRPPKGVPYERIKVRDSKGNAPTPITEKMEAKEQDNSNVREQLDKAQQQMNQACKIAKANMKTLETATRIKITGEDGEARQMTEEEREKKKAEMQEKIKQFCEESNDAKKK</sequence>
<dbReference type="AlphaFoldDB" id="A0AA51RVE4"/>
<dbReference type="Proteomes" id="UP001239782">
    <property type="component" value="Chromosome"/>
</dbReference>